<evidence type="ECO:0000313" key="2">
    <source>
        <dbReference type="Proteomes" id="UP001066276"/>
    </source>
</evidence>
<name>A0AAV7Q5R7_PLEWA</name>
<sequence length="73" mass="8503">MERDHAAWKIERLDEIESLRNRKRDTERAEKIEPSEAEQHANLVCATQDSLAFLLNKGKLSLVPPKEKTFIWA</sequence>
<dbReference type="Proteomes" id="UP001066276">
    <property type="component" value="Chromosome 6"/>
</dbReference>
<protein>
    <submittedName>
        <fullName evidence="1">Uncharacterized protein</fullName>
    </submittedName>
</protein>
<gene>
    <name evidence="1" type="ORF">NDU88_002365</name>
</gene>
<comment type="caution">
    <text evidence="1">The sequence shown here is derived from an EMBL/GenBank/DDBJ whole genome shotgun (WGS) entry which is preliminary data.</text>
</comment>
<reference evidence="1" key="1">
    <citation type="journal article" date="2022" name="bioRxiv">
        <title>Sequencing and chromosome-scale assembly of the giantPleurodeles waltlgenome.</title>
        <authorList>
            <person name="Brown T."/>
            <person name="Elewa A."/>
            <person name="Iarovenko S."/>
            <person name="Subramanian E."/>
            <person name="Araus A.J."/>
            <person name="Petzold A."/>
            <person name="Susuki M."/>
            <person name="Suzuki K.-i.T."/>
            <person name="Hayashi T."/>
            <person name="Toyoda A."/>
            <person name="Oliveira C."/>
            <person name="Osipova E."/>
            <person name="Leigh N.D."/>
            <person name="Simon A."/>
            <person name="Yun M.H."/>
        </authorList>
    </citation>
    <scope>NUCLEOTIDE SEQUENCE</scope>
    <source>
        <strain evidence="1">20211129_DDA</strain>
        <tissue evidence="1">Liver</tissue>
    </source>
</reference>
<dbReference type="AlphaFoldDB" id="A0AAV7Q5R7"/>
<dbReference type="EMBL" id="JANPWB010000010">
    <property type="protein sequence ID" value="KAJ1135936.1"/>
    <property type="molecule type" value="Genomic_DNA"/>
</dbReference>
<keyword evidence="2" id="KW-1185">Reference proteome</keyword>
<evidence type="ECO:0000313" key="1">
    <source>
        <dbReference type="EMBL" id="KAJ1135936.1"/>
    </source>
</evidence>
<organism evidence="1 2">
    <name type="scientific">Pleurodeles waltl</name>
    <name type="common">Iberian ribbed newt</name>
    <dbReference type="NCBI Taxonomy" id="8319"/>
    <lineage>
        <taxon>Eukaryota</taxon>
        <taxon>Metazoa</taxon>
        <taxon>Chordata</taxon>
        <taxon>Craniata</taxon>
        <taxon>Vertebrata</taxon>
        <taxon>Euteleostomi</taxon>
        <taxon>Amphibia</taxon>
        <taxon>Batrachia</taxon>
        <taxon>Caudata</taxon>
        <taxon>Salamandroidea</taxon>
        <taxon>Salamandridae</taxon>
        <taxon>Pleurodelinae</taxon>
        <taxon>Pleurodeles</taxon>
    </lineage>
</organism>
<accession>A0AAV7Q5R7</accession>
<proteinExistence type="predicted"/>